<dbReference type="Proteomes" id="UP000269945">
    <property type="component" value="Unassembled WGS sequence"/>
</dbReference>
<dbReference type="EMBL" id="CYRY02025449">
    <property type="protein sequence ID" value="VCW98400.1"/>
    <property type="molecule type" value="Genomic_DNA"/>
</dbReference>
<accession>A0A9X9LXD6</accession>
<name>A0A9X9LXD6_GULGU</name>
<comment type="caution">
    <text evidence="2">The sequence shown here is derived from an EMBL/GenBank/DDBJ whole genome shotgun (WGS) entry which is preliminary data.</text>
</comment>
<evidence type="ECO:0000256" key="1">
    <source>
        <dbReference type="SAM" id="MobiDB-lite"/>
    </source>
</evidence>
<feature type="region of interest" description="Disordered" evidence="1">
    <location>
        <begin position="11"/>
        <end position="70"/>
    </location>
</feature>
<evidence type="ECO:0000313" key="3">
    <source>
        <dbReference type="Proteomes" id="UP000269945"/>
    </source>
</evidence>
<keyword evidence="3" id="KW-1185">Reference proteome</keyword>
<feature type="compositionally biased region" description="Basic and acidic residues" evidence="1">
    <location>
        <begin position="47"/>
        <end position="70"/>
    </location>
</feature>
<feature type="non-terminal residue" evidence="2">
    <location>
        <position position="1"/>
    </location>
</feature>
<organism evidence="2 3">
    <name type="scientific">Gulo gulo</name>
    <name type="common">Wolverine</name>
    <name type="synonym">Gluton</name>
    <dbReference type="NCBI Taxonomy" id="48420"/>
    <lineage>
        <taxon>Eukaryota</taxon>
        <taxon>Metazoa</taxon>
        <taxon>Chordata</taxon>
        <taxon>Craniata</taxon>
        <taxon>Vertebrata</taxon>
        <taxon>Euteleostomi</taxon>
        <taxon>Mammalia</taxon>
        <taxon>Eutheria</taxon>
        <taxon>Laurasiatheria</taxon>
        <taxon>Carnivora</taxon>
        <taxon>Caniformia</taxon>
        <taxon>Musteloidea</taxon>
        <taxon>Mustelidae</taxon>
        <taxon>Guloninae</taxon>
        <taxon>Gulo</taxon>
    </lineage>
</organism>
<sequence>GGGGGVCVCAREGGSREESPGAAAASETLREAGAAGPHLHRAPPPLRGREQRGGAEAREQSLKWMLHESL</sequence>
<evidence type="ECO:0000313" key="2">
    <source>
        <dbReference type="EMBL" id="VCW98400.1"/>
    </source>
</evidence>
<gene>
    <name evidence="2" type="ORF">BN2614_LOCUS1</name>
</gene>
<dbReference type="AlphaFoldDB" id="A0A9X9LXD6"/>
<protein>
    <submittedName>
        <fullName evidence="2">Uncharacterized protein</fullName>
    </submittedName>
</protein>
<proteinExistence type="predicted"/>
<reference evidence="2 3" key="1">
    <citation type="submission" date="2018-10" db="EMBL/GenBank/DDBJ databases">
        <authorList>
            <person name="Ekblom R."/>
            <person name="Jareborg N."/>
        </authorList>
    </citation>
    <scope>NUCLEOTIDE SEQUENCE [LARGE SCALE GENOMIC DNA]</scope>
    <source>
        <tissue evidence="2">Muscle</tissue>
    </source>
</reference>